<reference evidence="1" key="1">
    <citation type="submission" date="2022-10" db="EMBL/GenBank/DDBJ databases">
        <title>Genome Sequence of Xylaria curta.</title>
        <authorList>
            <person name="Buettner E."/>
        </authorList>
    </citation>
    <scope>NUCLEOTIDE SEQUENCE</scope>
    <source>
        <strain evidence="1">Babe10</strain>
    </source>
</reference>
<accession>A0ACC1NGJ3</accession>
<sequence>MSLRSHHSSVEVSTPPLTEIETGVEVEVERLPLSIILALFGKGCWLQMIPQVRTPRYSLLPYPKHLFRCTCLGNNMMGSHAVEADTFFFHRQHPLPSPLSAPTQATIRSTQTVQQHDGQQSKLNTPSNFAIPPHEGGVGAFRMPLHQTASHPLSVPASPIQCKEFFHFQQAEQEDTEMEDAHYPLAAGPNLATANHLKGLSSSKWNPANEHLWTEAADNNQASLAPHSRTSSSAGEVAIVTSGLMKGPGLKASR</sequence>
<comment type="caution">
    <text evidence="1">The sequence shown here is derived from an EMBL/GenBank/DDBJ whole genome shotgun (WGS) entry which is preliminary data.</text>
</comment>
<name>A0ACC1NGJ3_9PEZI</name>
<dbReference type="EMBL" id="JAPDGR010001957">
    <property type="protein sequence ID" value="KAJ2978457.1"/>
    <property type="molecule type" value="Genomic_DNA"/>
</dbReference>
<evidence type="ECO:0000313" key="2">
    <source>
        <dbReference type="Proteomes" id="UP001143856"/>
    </source>
</evidence>
<dbReference type="Proteomes" id="UP001143856">
    <property type="component" value="Unassembled WGS sequence"/>
</dbReference>
<protein>
    <submittedName>
        <fullName evidence="1">Uncharacterized protein</fullName>
    </submittedName>
</protein>
<organism evidence="1 2">
    <name type="scientific">Xylaria curta</name>
    <dbReference type="NCBI Taxonomy" id="42375"/>
    <lineage>
        <taxon>Eukaryota</taxon>
        <taxon>Fungi</taxon>
        <taxon>Dikarya</taxon>
        <taxon>Ascomycota</taxon>
        <taxon>Pezizomycotina</taxon>
        <taxon>Sordariomycetes</taxon>
        <taxon>Xylariomycetidae</taxon>
        <taxon>Xylariales</taxon>
        <taxon>Xylariaceae</taxon>
        <taxon>Xylaria</taxon>
    </lineage>
</organism>
<evidence type="ECO:0000313" key="1">
    <source>
        <dbReference type="EMBL" id="KAJ2978457.1"/>
    </source>
</evidence>
<keyword evidence="2" id="KW-1185">Reference proteome</keyword>
<gene>
    <name evidence="1" type="ORF">NUW58_g7490</name>
</gene>
<proteinExistence type="predicted"/>